<evidence type="ECO:0000256" key="2">
    <source>
        <dbReference type="ARBA" id="ARBA00022801"/>
    </source>
</evidence>
<feature type="signal peptide" evidence="3">
    <location>
        <begin position="1"/>
        <end position="20"/>
    </location>
</feature>
<dbReference type="EMBL" id="CP028923">
    <property type="protein sequence ID" value="QCK16127.1"/>
    <property type="molecule type" value="Genomic_DNA"/>
</dbReference>
<dbReference type="InterPro" id="IPR000801">
    <property type="entry name" value="Esterase-like"/>
</dbReference>
<dbReference type="Pfam" id="PF00756">
    <property type="entry name" value="Esterase"/>
    <property type="match status" value="1"/>
</dbReference>
<gene>
    <name evidence="4" type="ORF">DCC35_15960</name>
</gene>
<dbReference type="OrthoDB" id="9784036at2"/>
<dbReference type="RefSeq" id="WP_137091723.1">
    <property type="nucleotide sequence ID" value="NZ_CP028923.1"/>
</dbReference>
<keyword evidence="3" id="KW-0732">Signal</keyword>
<dbReference type="GO" id="GO:0016788">
    <property type="term" value="F:hydrolase activity, acting on ester bonds"/>
    <property type="evidence" value="ECO:0007669"/>
    <property type="project" value="TreeGrafter"/>
</dbReference>
<proteinExistence type="inferred from homology"/>
<dbReference type="Gene3D" id="3.40.50.1820">
    <property type="entry name" value="alpha/beta hydrolase"/>
    <property type="match status" value="1"/>
</dbReference>
<protein>
    <recommendedName>
        <fullName evidence="6">Esterase</fullName>
    </recommendedName>
</protein>
<accession>A0A4D7JN91</accession>
<comment type="similarity">
    <text evidence="1">Belongs to the esterase D family.</text>
</comment>
<dbReference type="PANTHER" id="PTHR40841">
    <property type="entry name" value="SIDEROPHORE TRIACETYLFUSARININE C ESTERASE"/>
    <property type="match status" value="1"/>
</dbReference>
<dbReference type="InterPro" id="IPR052558">
    <property type="entry name" value="Siderophore_Hydrolase_D"/>
</dbReference>
<dbReference type="InterPro" id="IPR013784">
    <property type="entry name" value="Carb-bd-like_fold"/>
</dbReference>
<evidence type="ECO:0000256" key="1">
    <source>
        <dbReference type="ARBA" id="ARBA00005622"/>
    </source>
</evidence>
<keyword evidence="5" id="KW-1185">Reference proteome</keyword>
<evidence type="ECO:0000313" key="5">
    <source>
        <dbReference type="Proteomes" id="UP000298616"/>
    </source>
</evidence>
<dbReference type="AlphaFoldDB" id="A0A4D7JN91"/>
<sequence>MKTFILSTILICLLLSPLQAQYSKVEEVTIESKELGQTRELMIYTPFGYADSAYKYYNVMYVFDAQNRMFFDYTTSVSMLSKEAGQGCIVVGIKATFIEEIFYARNHDFLPSDTKRNMGPKSKGNAENFLKYIKNEVVPYIESNYPTLPGRTAVGHSLGASFITYALIEEPDLFDNYIAVSPNVDYDDQRLVRGLRKLNPEEFESKKYFYISHGDEGETWGWKEANENAYALLKDTLDSEKFQVTIEKHPEENHGSNFMPSLHSAMQAYYKTIQPQFRNRLSGKKYEVTIRLKVQDQNDNIYISGNQKALGNWKSDQIQMNYVSPLIREITLPISDHAEVMFYLDGESQAWIKYGDGGRTTYPMMIRPEEGAEYTFEVDGYNN</sequence>
<dbReference type="InterPro" id="IPR029058">
    <property type="entry name" value="AB_hydrolase_fold"/>
</dbReference>
<dbReference type="GO" id="GO:0030246">
    <property type="term" value="F:carbohydrate binding"/>
    <property type="evidence" value="ECO:0007669"/>
    <property type="project" value="InterPro"/>
</dbReference>
<name>A0A4D7JN91_9BACT</name>
<dbReference type="SUPFAM" id="SSF53474">
    <property type="entry name" value="alpha/beta-Hydrolases"/>
    <property type="match status" value="1"/>
</dbReference>
<evidence type="ECO:0000313" key="4">
    <source>
        <dbReference type="EMBL" id="QCK16127.1"/>
    </source>
</evidence>
<reference evidence="4 5" key="1">
    <citation type="submission" date="2018-04" db="EMBL/GenBank/DDBJ databases">
        <title>Complete genome uncultured novel isolate.</title>
        <authorList>
            <person name="Merlino G."/>
        </authorList>
    </citation>
    <scope>NUCLEOTIDE SEQUENCE [LARGE SCALE GENOMIC DNA]</scope>
    <source>
        <strain evidence="5">R1DC9</strain>
    </source>
</reference>
<evidence type="ECO:0008006" key="6">
    <source>
        <dbReference type="Google" id="ProtNLM"/>
    </source>
</evidence>
<dbReference type="SUPFAM" id="SSF49452">
    <property type="entry name" value="Starch-binding domain-like"/>
    <property type="match status" value="1"/>
</dbReference>
<evidence type="ECO:0000256" key="3">
    <source>
        <dbReference type="SAM" id="SignalP"/>
    </source>
</evidence>
<feature type="chain" id="PRO_5020844878" description="Esterase" evidence="3">
    <location>
        <begin position="21"/>
        <end position="383"/>
    </location>
</feature>
<keyword evidence="2" id="KW-0378">Hydrolase</keyword>
<dbReference type="PANTHER" id="PTHR40841:SF2">
    <property type="entry name" value="SIDEROPHORE-DEGRADING ESTERASE (EUROFUNG)"/>
    <property type="match status" value="1"/>
</dbReference>
<dbReference type="KEGG" id="fpf:DCC35_15960"/>
<organism evidence="4 5">
    <name type="scientific">Mangrovivirga cuniculi</name>
    <dbReference type="NCBI Taxonomy" id="2715131"/>
    <lineage>
        <taxon>Bacteria</taxon>
        <taxon>Pseudomonadati</taxon>
        <taxon>Bacteroidota</taxon>
        <taxon>Cytophagia</taxon>
        <taxon>Cytophagales</taxon>
        <taxon>Mangrovivirgaceae</taxon>
        <taxon>Mangrovivirga</taxon>
    </lineage>
</organism>
<dbReference type="Proteomes" id="UP000298616">
    <property type="component" value="Chromosome"/>
</dbReference>